<organism evidence="1 2">
    <name type="scientific">Desulfofundulus kuznetsovii (strain DSM 6115 / VKM B-1805 / 17)</name>
    <name type="common">Desulfotomaculum kuznetsovii</name>
    <dbReference type="NCBI Taxonomy" id="760568"/>
    <lineage>
        <taxon>Bacteria</taxon>
        <taxon>Bacillati</taxon>
        <taxon>Bacillota</taxon>
        <taxon>Clostridia</taxon>
        <taxon>Eubacteriales</taxon>
        <taxon>Peptococcaceae</taxon>
        <taxon>Desulfofundulus</taxon>
    </lineage>
</organism>
<keyword evidence="2" id="KW-1185">Reference proteome</keyword>
<accession>A0AAU8PYH2</accession>
<evidence type="ECO:0000313" key="2">
    <source>
        <dbReference type="Proteomes" id="UP000009229"/>
    </source>
</evidence>
<dbReference type="EMBL" id="CP002770">
    <property type="protein sequence ID" value="AEG16329.1"/>
    <property type="molecule type" value="Genomic_DNA"/>
</dbReference>
<proteinExistence type="predicted"/>
<evidence type="ECO:0000313" key="1">
    <source>
        <dbReference type="EMBL" id="AEG16329.1"/>
    </source>
</evidence>
<dbReference type="Proteomes" id="UP000009229">
    <property type="component" value="Chromosome"/>
</dbReference>
<protein>
    <submittedName>
        <fullName evidence="1">Uncharacterized protein</fullName>
    </submittedName>
</protein>
<name>A0AAU8PYH2_DESK7</name>
<sequence length="83" mass="9140">MPADEPVENPALPQMDFPYGAALKSTDIHEPSVIVKIFTRKEVAYNIASRAMNTGLTYAVKTCCLKSAGTICILMHKSTNYNF</sequence>
<reference evidence="2" key="1">
    <citation type="submission" date="2011-05" db="EMBL/GenBank/DDBJ databases">
        <title>Complete sequence of Desulfotomaculum kuznetsovii DSM 6115.</title>
        <authorList>
            <person name="Lucas S."/>
            <person name="Han J."/>
            <person name="Lapidus A."/>
            <person name="Cheng J.-F."/>
            <person name="Goodwin L."/>
            <person name="Pitluck S."/>
            <person name="Peters L."/>
            <person name="Mikhailova N."/>
            <person name="Lu M."/>
            <person name="Saunders E."/>
            <person name="Han C."/>
            <person name="Tapia R."/>
            <person name="Land M."/>
            <person name="Hauser L."/>
            <person name="Kyrpides N."/>
            <person name="Ivanova N."/>
            <person name="Pagani I."/>
            <person name="Nazina T."/>
            <person name="Ivanova A."/>
            <person name="Parshina S."/>
            <person name="Kuever J."/>
            <person name="Muyzer G."/>
            <person name="Plugge C."/>
            <person name="Stams A."/>
            <person name="Woyke T."/>
        </authorList>
    </citation>
    <scope>NUCLEOTIDE SEQUENCE [LARGE SCALE GENOMIC DNA]</scope>
    <source>
        <strain evidence="2">DSM 6115 / VKM B-1805 / 17</strain>
    </source>
</reference>
<dbReference type="AlphaFoldDB" id="A0AAU8PYH2"/>
<dbReference type="KEGG" id="dku:Desku_2817"/>
<gene>
    <name evidence="1" type="ordered locus">Desku_2817</name>
</gene>